<sequence length="216" mass="23391">MGTTLLNSHNAYLSVNLARVGQMSVRISQLTKDDELIDGVKETFAVKDGGRTVTTCEDAISGLKKKKEFVVQFTTAEDRNYRQSVQGALTAGLSNMKSYPDNWQEFWTQPEGANLASLLWSNSTKVGCAVGICTEGTQENRNTTKSAYLFCQMDPAAEENKAPFDKEYYEALTERKTLLTAMTEEDLKAPVQGAAAAAVPSLLVAGLTAIVAFASA</sequence>
<dbReference type="EMBL" id="HG678657">
    <property type="protein sequence ID" value="CDJ26998.1"/>
    <property type="molecule type" value="Genomic_DNA"/>
</dbReference>
<dbReference type="RefSeq" id="XP_013349576.1">
    <property type="nucleotide sequence ID" value="XM_013494122.1"/>
</dbReference>
<dbReference type="SUPFAM" id="SSF55797">
    <property type="entry name" value="PR-1-like"/>
    <property type="match status" value="1"/>
</dbReference>
<reference evidence="1" key="2">
    <citation type="submission" date="2013-10" db="EMBL/GenBank/DDBJ databases">
        <authorList>
            <person name="Aslett M."/>
        </authorList>
    </citation>
    <scope>NUCLEOTIDE SEQUENCE [LARGE SCALE GENOMIC DNA]</scope>
    <source>
        <strain evidence="1">Houghton</strain>
    </source>
</reference>
<keyword evidence="2" id="KW-1185">Reference proteome</keyword>
<dbReference type="AlphaFoldDB" id="U6JTZ8"/>
<accession>U6JTZ8</accession>
<organism evidence="1 2">
    <name type="scientific">Eimeria mitis</name>
    <dbReference type="NCBI Taxonomy" id="44415"/>
    <lineage>
        <taxon>Eukaryota</taxon>
        <taxon>Sar</taxon>
        <taxon>Alveolata</taxon>
        <taxon>Apicomplexa</taxon>
        <taxon>Conoidasida</taxon>
        <taxon>Coccidia</taxon>
        <taxon>Eucoccidiorida</taxon>
        <taxon>Eimeriorina</taxon>
        <taxon>Eimeriidae</taxon>
        <taxon>Eimeria</taxon>
    </lineage>
</organism>
<name>U6JTZ8_9EIME</name>
<dbReference type="Proteomes" id="UP000030744">
    <property type="component" value="Unassembled WGS sequence"/>
</dbReference>
<proteinExistence type="predicted"/>
<gene>
    <name evidence="1" type="ORF">EMH_0078690</name>
</gene>
<dbReference type="OrthoDB" id="348012at2759"/>
<evidence type="ECO:0000313" key="2">
    <source>
        <dbReference type="Proteomes" id="UP000030744"/>
    </source>
</evidence>
<dbReference type="GeneID" id="25382310"/>
<reference evidence="1" key="1">
    <citation type="submission" date="2013-10" db="EMBL/GenBank/DDBJ databases">
        <title>Genomic analysis of the causative agents of coccidiosis in chickens.</title>
        <authorList>
            <person name="Reid A.J."/>
            <person name="Blake D."/>
            <person name="Billington K."/>
            <person name="Browne H."/>
            <person name="Dunn M."/>
            <person name="Hung S."/>
            <person name="Kawahara F."/>
            <person name="Miranda-Saavedra D."/>
            <person name="Mourier T."/>
            <person name="Nagra H."/>
            <person name="Otto T.D."/>
            <person name="Rawlings N."/>
            <person name="Sanchez A."/>
            <person name="Sanders M."/>
            <person name="Subramaniam C."/>
            <person name="Tay Y."/>
            <person name="Dear P."/>
            <person name="Doerig C."/>
            <person name="Gruber A."/>
            <person name="Parkinson J."/>
            <person name="Shirley M."/>
            <person name="Wan K.L."/>
            <person name="Berriman M."/>
            <person name="Tomley F."/>
            <person name="Pain A."/>
        </authorList>
    </citation>
    <scope>NUCLEOTIDE SEQUENCE [LARGE SCALE GENOMIC DNA]</scope>
    <source>
        <strain evidence="1">Houghton</strain>
    </source>
</reference>
<dbReference type="VEuPathDB" id="ToxoDB:EMH_0078690"/>
<dbReference type="Gene3D" id="3.40.33.10">
    <property type="entry name" value="CAP"/>
    <property type="match status" value="1"/>
</dbReference>
<evidence type="ECO:0000313" key="1">
    <source>
        <dbReference type="EMBL" id="CDJ26998.1"/>
    </source>
</evidence>
<protein>
    <submittedName>
        <fullName evidence="1">SAG family member</fullName>
    </submittedName>
</protein>
<dbReference type="InterPro" id="IPR035940">
    <property type="entry name" value="CAP_sf"/>
</dbReference>